<dbReference type="OrthoDB" id="5857104at2759"/>
<accession>A0A9P0KA94</accession>
<protein>
    <submittedName>
        <fullName evidence="2">Uncharacterized protein</fullName>
    </submittedName>
</protein>
<sequence length="110" mass="12096">MVGKQILLPGLLRKGFMILKSRRKYPTPPLHQTNPSPSPGPPPIPTSNAGGQGPPPPQGQENLNALQRAIDSMEEKGMQEDPRYSQLLALRARSNGTNSIFNQNQMTQLR</sequence>
<organism evidence="2 3">
    <name type="scientific">Acanthoscelides obtectus</name>
    <name type="common">Bean weevil</name>
    <name type="synonym">Bruchus obtectus</name>
    <dbReference type="NCBI Taxonomy" id="200917"/>
    <lineage>
        <taxon>Eukaryota</taxon>
        <taxon>Metazoa</taxon>
        <taxon>Ecdysozoa</taxon>
        <taxon>Arthropoda</taxon>
        <taxon>Hexapoda</taxon>
        <taxon>Insecta</taxon>
        <taxon>Pterygota</taxon>
        <taxon>Neoptera</taxon>
        <taxon>Endopterygota</taxon>
        <taxon>Coleoptera</taxon>
        <taxon>Polyphaga</taxon>
        <taxon>Cucujiformia</taxon>
        <taxon>Chrysomeloidea</taxon>
        <taxon>Chrysomelidae</taxon>
        <taxon>Bruchinae</taxon>
        <taxon>Bruchini</taxon>
        <taxon>Acanthoscelides</taxon>
    </lineage>
</organism>
<dbReference type="AlphaFoldDB" id="A0A9P0KA94"/>
<keyword evidence="3" id="KW-1185">Reference proteome</keyword>
<evidence type="ECO:0000256" key="1">
    <source>
        <dbReference type="SAM" id="MobiDB-lite"/>
    </source>
</evidence>
<feature type="compositionally biased region" description="Pro residues" evidence="1">
    <location>
        <begin position="36"/>
        <end position="45"/>
    </location>
</feature>
<reference evidence="2" key="1">
    <citation type="submission" date="2022-03" db="EMBL/GenBank/DDBJ databases">
        <authorList>
            <person name="Sayadi A."/>
        </authorList>
    </citation>
    <scope>NUCLEOTIDE SEQUENCE</scope>
</reference>
<comment type="caution">
    <text evidence="2">The sequence shown here is derived from an EMBL/GenBank/DDBJ whole genome shotgun (WGS) entry which is preliminary data.</text>
</comment>
<dbReference type="Proteomes" id="UP001152888">
    <property type="component" value="Unassembled WGS sequence"/>
</dbReference>
<evidence type="ECO:0000313" key="3">
    <source>
        <dbReference type="Proteomes" id="UP001152888"/>
    </source>
</evidence>
<proteinExistence type="predicted"/>
<gene>
    <name evidence="2" type="ORF">ACAOBT_LOCUS7343</name>
</gene>
<evidence type="ECO:0000313" key="2">
    <source>
        <dbReference type="EMBL" id="CAH1967334.1"/>
    </source>
</evidence>
<dbReference type="EMBL" id="CAKOFQ010006743">
    <property type="protein sequence ID" value="CAH1967334.1"/>
    <property type="molecule type" value="Genomic_DNA"/>
</dbReference>
<name>A0A9P0KA94_ACAOB</name>
<feature type="region of interest" description="Disordered" evidence="1">
    <location>
        <begin position="22"/>
        <end position="62"/>
    </location>
</feature>